<reference evidence="2" key="1">
    <citation type="submission" date="2013-02" db="EMBL/GenBank/DDBJ databases">
        <authorList>
            <person name="Hughes D."/>
        </authorList>
    </citation>
    <scope>NUCLEOTIDE SEQUENCE</scope>
    <source>
        <strain>Durham</strain>
        <strain evidence="2">NC isolate 2 -- Noor lab</strain>
    </source>
</reference>
<reference evidence="1" key="2">
    <citation type="submission" date="2015-06" db="UniProtKB">
        <authorList>
            <consortium name="EnsemblMetazoa"/>
        </authorList>
    </citation>
    <scope>IDENTIFICATION</scope>
</reference>
<protein>
    <submittedName>
        <fullName evidence="1">Uncharacterized protein</fullName>
    </submittedName>
</protein>
<organism evidence="1 2">
    <name type="scientific">Megaselia scalaris</name>
    <name type="common">Humpbacked fly</name>
    <name type="synonym">Phora scalaris</name>
    <dbReference type="NCBI Taxonomy" id="36166"/>
    <lineage>
        <taxon>Eukaryota</taxon>
        <taxon>Metazoa</taxon>
        <taxon>Ecdysozoa</taxon>
        <taxon>Arthropoda</taxon>
        <taxon>Hexapoda</taxon>
        <taxon>Insecta</taxon>
        <taxon>Pterygota</taxon>
        <taxon>Neoptera</taxon>
        <taxon>Endopterygota</taxon>
        <taxon>Diptera</taxon>
        <taxon>Brachycera</taxon>
        <taxon>Muscomorpha</taxon>
        <taxon>Platypezoidea</taxon>
        <taxon>Phoridae</taxon>
        <taxon>Megaseliini</taxon>
        <taxon>Megaselia</taxon>
    </lineage>
</organism>
<dbReference type="EMBL" id="CAQQ02199075">
    <property type="status" value="NOT_ANNOTATED_CDS"/>
    <property type="molecule type" value="Genomic_DNA"/>
</dbReference>
<accession>T1H2H6</accession>
<dbReference type="EMBL" id="CAQQ02199074">
    <property type="status" value="NOT_ANNOTATED_CDS"/>
    <property type="molecule type" value="Genomic_DNA"/>
</dbReference>
<dbReference type="AlphaFoldDB" id="T1H2H6"/>
<keyword evidence="2" id="KW-1185">Reference proteome</keyword>
<sequence length="65" mass="7546">NQFPTNGIIESFSYPQKGENCENNVFVVELIPDNRGSMNWKNQYSNVFLNGTYKPSQTLLRIYQV</sequence>
<dbReference type="EnsemblMetazoa" id="MESCA010422-RA">
    <property type="protein sequence ID" value="MESCA010422-PA"/>
    <property type="gene ID" value="MESCA010422"/>
</dbReference>
<dbReference type="HOGENOM" id="CLU_2856328_0_0_1"/>
<name>T1H2H6_MEGSC</name>
<dbReference type="Proteomes" id="UP000015102">
    <property type="component" value="Unassembled WGS sequence"/>
</dbReference>
<evidence type="ECO:0000313" key="2">
    <source>
        <dbReference type="Proteomes" id="UP000015102"/>
    </source>
</evidence>
<evidence type="ECO:0000313" key="1">
    <source>
        <dbReference type="EnsemblMetazoa" id="MESCA010422-PA"/>
    </source>
</evidence>
<proteinExistence type="predicted"/>